<protein>
    <recommendedName>
        <fullName evidence="5">Nitrile hydratase subunit beta</fullName>
        <shortName evidence="5">NHase</shortName>
        <ecNumber evidence="5">4.2.1.84</ecNumber>
    </recommendedName>
</protein>
<organism evidence="9 10">
    <name type="scientific">Rhodobaculum claviforme</name>
    <dbReference type="NCBI Taxonomy" id="1549854"/>
    <lineage>
        <taxon>Bacteria</taxon>
        <taxon>Pseudomonadati</taxon>
        <taxon>Pseudomonadota</taxon>
        <taxon>Alphaproteobacteria</taxon>
        <taxon>Rhodobacterales</taxon>
        <taxon>Paracoccaceae</taxon>
        <taxon>Rhodobaculum</taxon>
    </lineage>
</organism>
<reference evidence="9" key="2">
    <citation type="journal article" date="2020" name="Microorganisms">
        <title>Osmotic Adaptation and Compatible Solute Biosynthesis of Phototrophic Bacteria as Revealed from Genome Analyses.</title>
        <authorList>
            <person name="Imhoff J.F."/>
            <person name="Rahn T."/>
            <person name="Kunzel S."/>
            <person name="Keller A."/>
            <person name="Neulinger S.C."/>
        </authorList>
    </citation>
    <scope>NUCLEOTIDE SEQUENCE</scope>
    <source>
        <strain evidence="9">LMG 28126</strain>
    </source>
</reference>
<dbReference type="InterPro" id="IPR042262">
    <property type="entry name" value="CN_hydtase_beta_C"/>
</dbReference>
<dbReference type="EMBL" id="NHSD01000164">
    <property type="protein sequence ID" value="MBK5926773.1"/>
    <property type="molecule type" value="Genomic_DNA"/>
</dbReference>
<gene>
    <name evidence="9" type="ORF">CCR87_05325</name>
</gene>
<dbReference type="InterPro" id="IPR024690">
    <property type="entry name" value="CN_hydtase_beta_dom_C"/>
</dbReference>
<dbReference type="InterPro" id="IPR003168">
    <property type="entry name" value="Nitrile_hydratase_bsu"/>
</dbReference>
<keyword evidence="10" id="KW-1185">Reference proteome</keyword>
<dbReference type="InterPro" id="IPR008990">
    <property type="entry name" value="Elect_transpt_acc-like_dom_sf"/>
</dbReference>
<dbReference type="Proteomes" id="UP000706333">
    <property type="component" value="Unassembled WGS sequence"/>
</dbReference>
<evidence type="ECO:0000256" key="4">
    <source>
        <dbReference type="ARBA" id="ARBA00044877"/>
    </source>
</evidence>
<evidence type="ECO:0000313" key="10">
    <source>
        <dbReference type="Proteomes" id="UP000706333"/>
    </source>
</evidence>
<sequence length="224" mass="23839">MNGPHDLGGQMGFGPVIPEPEAEPEAVGAPFHAAWEGRALGLTLCAGALGHWSIDESRHARESLPPAVYHSSSYFEIWIRALEALLLRHALLSAAELASGDAAPSAAHPRKLAAAAVAATLARGGPSERPIDRPARFAPGDRVRARNMHPRGHTRLPRYVRGRVGTVEADHGGHVLPDTNAHGRGESPERLYTVVFDGAEVWGADAEPGLSISVDAWESYLEPA</sequence>
<proteinExistence type="inferred from homology"/>
<dbReference type="Pfam" id="PF02211">
    <property type="entry name" value="NHase_beta_C"/>
    <property type="match status" value="1"/>
</dbReference>
<dbReference type="PIRSF" id="PIRSF001427">
    <property type="entry name" value="NHase_beta"/>
    <property type="match status" value="1"/>
</dbReference>
<evidence type="ECO:0000256" key="6">
    <source>
        <dbReference type="SAM" id="MobiDB-lite"/>
    </source>
</evidence>
<dbReference type="InterPro" id="IPR049054">
    <property type="entry name" value="CN_hydtase_beta-like_N"/>
</dbReference>
<feature type="region of interest" description="Disordered" evidence="6">
    <location>
        <begin position="1"/>
        <end position="22"/>
    </location>
</feature>
<keyword evidence="3 5" id="KW-0456">Lyase</keyword>
<evidence type="ECO:0000256" key="2">
    <source>
        <dbReference type="ARBA" id="ARBA00009098"/>
    </source>
</evidence>
<comment type="caution">
    <text evidence="9">The sequence shown here is derived from an EMBL/GenBank/DDBJ whole genome shotgun (WGS) entry which is preliminary data.</text>
</comment>
<dbReference type="SUPFAM" id="SSF50090">
    <property type="entry name" value="Electron transport accessory proteins"/>
    <property type="match status" value="1"/>
</dbReference>
<dbReference type="AlphaFoldDB" id="A0A934WIN9"/>
<feature type="domain" description="Nitrile hydratase beta subunit-like N-terminal" evidence="8">
    <location>
        <begin position="1"/>
        <end position="109"/>
    </location>
</feature>
<comment type="function">
    <text evidence="1 5">NHase catalyzes the hydration of various nitrile compounds to the corresponding amides.</text>
</comment>
<comment type="similarity">
    <text evidence="2 5">Belongs to the nitrile hydratase subunit beta family.</text>
</comment>
<dbReference type="Pfam" id="PF21006">
    <property type="entry name" value="NHase_beta_N"/>
    <property type="match status" value="1"/>
</dbReference>
<accession>A0A934WIN9</accession>
<evidence type="ECO:0000259" key="7">
    <source>
        <dbReference type="Pfam" id="PF02211"/>
    </source>
</evidence>
<evidence type="ECO:0000313" key="9">
    <source>
        <dbReference type="EMBL" id="MBK5926773.1"/>
    </source>
</evidence>
<evidence type="ECO:0000256" key="5">
    <source>
        <dbReference type="PIRNR" id="PIRNR001427"/>
    </source>
</evidence>
<dbReference type="Gene3D" id="2.30.30.50">
    <property type="match status" value="1"/>
</dbReference>
<dbReference type="GO" id="GO:0018822">
    <property type="term" value="F:nitrile hydratase activity"/>
    <property type="evidence" value="ECO:0007669"/>
    <property type="project" value="UniProtKB-EC"/>
</dbReference>
<dbReference type="Gene3D" id="1.10.472.20">
    <property type="entry name" value="Nitrile hydratase, beta subunit"/>
    <property type="match status" value="1"/>
</dbReference>
<reference evidence="9" key="1">
    <citation type="submission" date="2017-05" db="EMBL/GenBank/DDBJ databases">
        <authorList>
            <person name="Imhoff J.F."/>
            <person name="Rahn T."/>
            <person name="Kuenzel S."/>
            <person name="Neulinger S.C."/>
        </authorList>
    </citation>
    <scope>NUCLEOTIDE SEQUENCE</scope>
    <source>
        <strain evidence="9">LMG 28126</strain>
    </source>
</reference>
<feature type="domain" description="Nitrile hydratase beta subunit" evidence="7">
    <location>
        <begin position="126"/>
        <end position="223"/>
    </location>
</feature>
<evidence type="ECO:0000256" key="1">
    <source>
        <dbReference type="ARBA" id="ARBA00004042"/>
    </source>
</evidence>
<evidence type="ECO:0000256" key="3">
    <source>
        <dbReference type="ARBA" id="ARBA00023239"/>
    </source>
</evidence>
<dbReference type="RefSeq" id="WP_201156540.1">
    <property type="nucleotide sequence ID" value="NZ_NHSD01000164.1"/>
</dbReference>
<comment type="catalytic activity">
    <reaction evidence="4 5">
        <text>an aliphatic primary amide = an aliphatic nitrile + H2O</text>
        <dbReference type="Rhea" id="RHEA:12673"/>
        <dbReference type="ChEBI" id="CHEBI:15377"/>
        <dbReference type="ChEBI" id="CHEBI:65285"/>
        <dbReference type="ChEBI" id="CHEBI:80291"/>
        <dbReference type="EC" id="4.2.1.84"/>
    </reaction>
</comment>
<dbReference type="NCBIfam" id="TIGR03888">
    <property type="entry name" value="nitrile_beta"/>
    <property type="match status" value="1"/>
</dbReference>
<dbReference type="GO" id="GO:0046914">
    <property type="term" value="F:transition metal ion binding"/>
    <property type="evidence" value="ECO:0007669"/>
    <property type="project" value="InterPro"/>
</dbReference>
<name>A0A934WIN9_9RHOB</name>
<dbReference type="EC" id="4.2.1.84" evidence="5"/>
<evidence type="ECO:0000259" key="8">
    <source>
        <dbReference type="Pfam" id="PF21006"/>
    </source>
</evidence>